<dbReference type="Proteomes" id="UP000660729">
    <property type="component" value="Unassembled WGS sequence"/>
</dbReference>
<reference evidence="3" key="1">
    <citation type="submission" date="2020-04" db="EMBL/GenBank/DDBJ databases">
        <title>Draft genome resource of the tomato pathogen Pseudocercospora fuligena.</title>
        <authorList>
            <person name="Zaccaron A."/>
        </authorList>
    </citation>
    <scope>NUCLEOTIDE SEQUENCE</scope>
    <source>
        <strain evidence="3">PF001</strain>
    </source>
</reference>
<proteinExistence type="predicted"/>
<sequence length="104" mass="12618">MPYIWEAHHCWCSTKEHPVNAPHGDHHQFCSVHTNYYVRTGNPCDKCEEEAERQAKRERDERERAKKQRELEAAEAWFKEDRKERKPRSAEKRKRYMMVDQDCG</sequence>
<dbReference type="OrthoDB" id="10477565at2759"/>
<comment type="caution">
    <text evidence="3">The sequence shown here is derived from an EMBL/GenBank/DDBJ whole genome shotgun (WGS) entry which is preliminary data.</text>
</comment>
<keyword evidence="4" id="KW-1185">Reference proteome</keyword>
<evidence type="ECO:0000313" key="4">
    <source>
        <dbReference type="Proteomes" id="UP000660729"/>
    </source>
</evidence>
<accession>A0A8H6RH53</accession>
<name>A0A8H6RH53_9PEZI</name>
<evidence type="ECO:0000313" key="3">
    <source>
        <dbReference type="EMBL" id="KAF7192406.1"/>
    </source>
</evidence>
<gene>
    <name evidence="3" type="ORF">HII31_06438</name>
</gene>
<protein>
    <submittedName>
        <fullName evidence="3">Uncharacterized protein</fullName>
    </submittedName>
</protein>
<feature type="region of interest" description="Disordered" evidence="2">
    <location>
        <begin position="79"/>
        <end position="104"/>
    </location>
</feature>
<evidence type="ECO:0000256" key="2">
    <source>
        <dbReference type="SAM" id="MobiDB-lite"/>
    </source>
</evidence>
<feature type="compositionally biased region" description="Basic and acidic residues" evidence="2">
    <location>
        <begin position="79"/>
        <end position="90"/>
    </location>
</feature>
<keyword evidence="1" id="KW-0175">Coiled coil</keyword>
<dbReference type="EMBL" id="JABCIY010000148">
    <property type="protein sequence ID" value="KAF7192406.1"/>
    <property type="molecule type" value="Genomic_DNA"/>
</dbReference>
<organism evidence="3 4">
    <name type="scientific">Pseudocercospora fuligena</name>
    <dbReference type="NCBI Taxonomy" id="685502"/>
    <lineage>
        <taxon>Eukaryota</taxon>
        <taxon>Fungi</taxon>
        <taxon>Dikarya</taxon>
        <taxon>Ascomycota</taxon>
        <taxon>Pezizomycotina</taxon>
        <taxon>Dothideomycetes</taxon>
        <taxon>Dothideomycetidae</taxon>
        <taxon>Mycosphaerellales</taxon>
        <taxon>Mycosphaerellaceae</taxon>
        <taxon>Pseudocercospora</taxon>
    </lineage>
</organism>
<feature type="coiled-coil region" evidence="1">
    <location>
        <begin position="44"/>
        <end position="75"/>
    </location>
</feature>
<dbReference type="AlphaFoldDB" id="A0A8H6RH53"/>
<evidence type="ECO:0000256" key="1">
    <source>
        <dbReference type="SAM" id="Coils"/>
    </source>
</evidence>